<organism evidence="1 2">
    <name type="scientific">Lupinus luteus</name>
    <name type="common">European yellow lupine</name>
    <dbReference type="NCBI Taxonomy" id="3873"/>
    <lineage>
        <taxon>Eukaryota</taxon>
        <taxon>Viridiplantae</taxon>
        <taxon>Streptophyta</taxon>
        <taxon>Embryophyta</taxon>
        <taxon>Tracheophyta</taxon>
        <taxon>Spermatophyta</taxon>
        <taxon>Magnoliopsida</taxon>
        <taxon>eudicotyledons</taxon>
        <taxon>Gunneridae</taxon>
        <taxon>Pentapetalae</taxon>
        <taxon>rosids</taxon>
        <taxon>fabids</taxon>
        <taxon>Fabales</taxon>
        <taxon>Fabaceae</taxon>
        <taxon>Papilionoideae</taxon>
        <taxon>50 kb inversion clade</taxon>
        <taxon>genistoids sensu lato</taxon>
        <taxon>core genistoids</taxon>
        <taxon>Genisteae</taxon>
        <taxon>Lupinus</taxon>
    </lineage>
</organism>
<protein>
    <submittedName>
        <fullName evidence="1">Uncharacterized protein</fullName>
    </submittedName>
</protein>
<accession>A0AAV1XT69</accession>
<gene>
    <name evidence="1" type="ORF">LLUT_LOCUS26010</name>
</gene>
<evidence type="ECO:0000313" key="2">
    <source>
        <dbReference type="Proteomes" id="UP001497480"/>
    </source>
</evidence>
<comment type="caution">
    <text evidence="1">The sequence shown here is derived from an EMBL/GenBank/DDBJ whole genome shotgun (WGS) entry which is preliminary data.</text>
</comment>
<dbReference type="EMBL" id="CAXHTB010000018">
    <property type="protein sequence ID" value="CAL0324950.1"/>
    <property type="molecule type" value="Genomic_DNA"/>
</dbReference>
<dbReference type="Proteomes" id="UP001497480">
    <property type="component" value="Unassembled WGS sequence"/>
</dbReference>
<name>A0AAV1XT69_LUPLU</name>
<evidence type="ECO:0000313" key="1">
    <source>
        <dbReference type="EMBL" id="CAL0324950.1"/>
    </source>
</evidence>
<sequence length="190" mass="21348">MRFRKQRVSPIILFESLTKPVPRVPFANYTANTTGHKDKVKQLLPFLRIGHGISNRPLSGSHDFSLAGSFLDTESTSLGRPRHPSGDGYAIVKEDYSGHSCSFPPLRYKKFSACRSWTRPEGRERAIPIHSALLVRDITLSTTLTVFHPLTRGKELQIDFVSRRKHALISRTAVVVSCVGLGCQEQHQRL</sequence>
<keyword evidence="2" id="KW-1185">Reference proteome</keyword>
<dbReference type="AlphaFoldDB" id="A0AAV1XT69"/>
<reference evidence="1 2" key="1">
    <citation type="submission" date="2024-03" db="EMBL/GenBank/DDBJ databases">
        <authorList>
            <person name="Martinez-Hernandez J."/>
        </authorList>
    </citation>
    <scope>NUCLEOTIDE SEQUENCE [LARGE SCALE GENOMIC DNA]</scope>
</reference>
<proteinExistence type="predicted"/>